<gene>
    <name evidence="1" type="ORF">BHM03_00053495</name>
</gene>
<dbReference type="Proteomes" id="UP000290560">
    <property type="component" value="Unassembled WGS sequence"/>
</dbReference>
<proteinExistence type="predicted"/>
<protein>
    <submittedName>
        <fullName evidence="1">Uncharacterized protein</fullName>
    </submittedName>
</protein>
<accession>A0A445MLZ4</accession>
<evidence type="ECO:0000313" key="1">
    <source>
        <dbReference type="EMBL" id="RZR75275.1"/>
    </source>
</evidence>
<reference evidence="1" key="1">
    <citation type="journal article" date="2018" name="Data Brief">
        <title>Genome sequence data from 17 accessions of Ensete ventricosum, a staple food crop for millions in Ethiopia.</title>
        <authorList>
            <person name="Yemataw Z."/>
            <person name="Muzemil S."/>
            <person name="Ambachew D."/>
            <person name="Tripathi L."/>
            <person name="Tesfaye K."/>
            <person name="Chala A."/>
            <person name="Farbos A."/>
            <person name="O'Neill P."/>
            <person name="Moore K."/>
            <person name="Grant M."/>
            <person name="Studholme D.J."/>
        </authorList>
    </citation>
    <scope>NUCLEOTIDE SEQUENCE [LARGE SCALE GENOMIC DNA]</scope>
    <source>
        <tissue evidence="1">Leaf</tissue>
    </source>
</reference>
<organism evidence="1">
    <name type="scientific">Ensete ventricosum</name>
    <name type="common">Abyssinian banana</name>
    <name type="synonym">Musa ensete</name>
    <dbReference type="NCBI Taxonomy" id="4639"/>
    <lineage>
        <taxon>Eukaryota</taxon>
        <taxon>Viridiplantae</taxon>
        <taxon>Streptophyta</taxon>
        <taxon>Embryophyta</taxon>
        <taxon>Tracheophyta</taxon>
        <taxon>Spermatophyta</taxon>
        <taxon>Magnoliopsida</taxon>
        <taxon>Liliopsida</taxon>
        <taxon>Zingiberales</taxon>
        <taxon>Musaceae</taxon>
        <taxon>Ensete</taxon>
    </lineage>
</organism>
<dbReference type="EMBL" id="KV876666">
    <property type="protein sequence ID" value="RZR75275.1"/>
    <property type="molecule type" value="Genomic_DNA"/>
</dbReference>
<sequence length="83" mass="9454">MGWTHFCMVSKMKGASMHMLLILEKHLIEGLRRLNLQRILSASTSESHGGLDHTEVFKAAVEFDCFSAHIRLREPDKSEDKAE</sequence>
<name>A0A445MLZ4_ENSVE</name>
<dbReference type="AlphaFoldDB" id="A0A445MLZ4"/>